<accession>A0AC35TLE8</accession>
<sequence>MTLLYSFITLFIYLPMILADFCGENKIPYGLEVYANGRASLQCSRPICFKKHYSDCEERAFKDSCPSKSAWVGGITSINPLLKNAFHVQCCEFEQLQNASVPLHRNMVISPGEYFEGEEVMDDLGLELTAFDVITDLKQIRHPNKT</sequence>
<reference evidence="2" key="1">
    <citation type="submission" date="2016-11" db="UniProtKB">
        <authorList>
            <consortium name="WormBaseParasite"/>
        </authorList>
    </citation>
    <scope>IDENTIFICATION</scope>
    <source>
        <strain evidence="2">KR3021</strain>
    </source>
</reference>
<proteinExistence type="predicted"/>
<organism evidence="1 2">
    <name type="scientific">Rhabditophanes sp. KR3021</name>
    <dbReference type="NCBI Taxonomy" id="114890"/>
    <lineage>
        <taxon>Eukaryota</taxon>
        <taxon>Metazoa</taxon>
        <taxon>Ecdysozoa</taxon>
        <taxon>Nematoda</taxon>
        <taxon>Chromadorea</taxon>
        <taxon>Rhabditida</taxon>
        <taxon>Tylenchina</taxon>
        <taxon>Panagrolaimomorpha</taxon>
        <taxon>Strongyloidoidea</taxon>
        <taxon>Alloionematidae</taxon>
        <taxon>Rhabditophanes</taxon>
    </lineage>
</organism>
<evidence type="ECO:0000313" key="2">
    <source>
        <dbReference type="WBParaSite" id="RSKR_0000186500.1"/>
    </source>
</evidence>
<dbReference type="WBParaSite" id="RSKR_0000186500.1">
    <property type="protein sequence ID" value="RSKR_0000186500.1"/>
    <property type="gene ID" value="RSKR_0000186500"/>
</dbReference>
<name>A0AC35TLE8_9BILA</name>
<evidence type="ECO:0000313" key="1">
    <source>
        <dbReference type="Proteomes" id="UP000095286"/>
    </source>
</evidence>
<dbReference type="Proteomes" id="UP000095286">
    <property type="component" value="Unplaced"/>
</dbReference>
<protein>
    <submittedName>
        <fullName evidence="2">Activin_recp domain-containing protein</fullName>
    </submittedName>
</protein>